<name>A0AAF0YPQ6_9CORY</name>
<gene>
    <name evidence="1" type="ORF">CYJ47_07525</name>
</gene>
<reference evidence="1" key="1">
    <citation type="submission" date="2017-12" db="EMBL/GenBank/DDBJ databases">
        <authorList>
            <person name="Thomas-White K."/>
            <person name="Wolfe A.J."/>
        </authorList>
    </citation>
    <scope>NUCLEOTIDE SEQUENCE</scope>
    <source>
        <strain evidence="1">UMB0763</strain>
    </source>
</reference>
<dbReference type="RefSeq" id="WP_016457269.1">
    <property type="nucleotide sequence ID" value="NZ_CAMIHY010000135.1"/>
</dbReference>
<reference evidence="1" key="2">
    <citation type="submission" date="2023-10" db="EMBL/GenBank/DDBJ databases">
        <authorList>
            <person name="Choi B."/>
        </authorList>
    </citation>
    <scope>NUCLEOTIDE SEQUENCE</scope>
    <source>
        <strain evidence="1">UMB0763</strain>
    </source>
</reference>
<proteinExistence type="predicted"/>
<evidence type="ECO:0000313" key="1">
    <source>
        <dbReference type="EMBL" id="WOT01142.1"/>
    </source>
</evidence>
<accession>A0AAF0YPQ6</accession>
<dbReference type="KEGG" id="cpyr:CYJ47_07525"/>
<protein>
    <recommendedName>
        <fullName evidence="3">ATP/GTP-binding protein</fullName>
    </recommendedName>
</protein>
<dbReference type="EMBL" id="CP136958">
    <property type="protein sequence ID" value="WOT01142.1"/>
    <property type="molecule type" value="Genomic_DNA"/>
</dbReference>
<evidence type="ECO:0008006" key="3">
    <source>
        <dbReference type="Google" id="ProtNLM"/>
    </source>
</evidence>
<dbReference type="AlphaFoldDB" id="A0AAF0YPQ6"/>
<evidence type="ECO:0000313" key="2">
    <source>
        <dbReference type="Proteomes" id="UP000234560"/>
    </source>
</evidence>
<dbReference type="Proteomes" id="UP000234560">
    <property type="component" value="Chromosome"/>
</dbReference>
<sequence length="90" mass="10177">MGRKNRRNTPARRPLPLDGSSFVPTSVVEVRGVEYKVRPMGSSHATKFYLCPGCNQNIPPGVSHVVAWYALGSGDDRRHWHRHCWDVFSS</sequence>
<organism evidence="1 2">
    <name type="scientific">Corynebacterium pyruviciproducens</name>
    <dbReference type="NCBI Taxonomy" id="598660"/>
    <lineage>
        <taxon>Bacteria</taxon>
        <taxon>Bacillati</taxon>
        <taxon>Actinomycetota</taxon>
        <taxon>Actinomycetes</taxon>
        <taxon>Mycobacteriales</taxon>
        <taxon>Corynebacteriaceae</taxon>
        <taxon>Corynebacterium</taxon>
    </lineage>
</organism>